<dbReference type="Proteomes" id="UP000732380">
    <property type="component" value="Unassembled WGS sequence"/>
</dbReference>
<gene>
    <name evidence="1" type="ORF">E4U13_008409</name>
</gene>
<protein>
    <submittedName>
        <fullName evidence="1">Uncharacterized protein</fullName>
    </submittedName>
</protein>
<comment type="caution">
    <text evidence="1">The sequence shown here is derived from an EMBL/GenBank/DDBJ whole genome shotgun (WGS) entry which is preliminary data.</text>
</comment>
<accession>A0A9P7TM86</accession>
<evidence type="ECO:0000313" key="1">
    <source>
        <dbReference type="EMBL" id="KAG6104313.1"/>
    </source>
</evidence>
<name>A0A9P7TM86_9HYPO</name>
<reference evidence="1 2" key="1">
    <citation type="journal article" date="2020" name="bioRxiv">
        <title>Whole genome comparisons of ergot fungi reveals the divergence and evolution of species within the genus Claviceps are the result of varying mechanisms driving genome evolution and host range expansion.</title>
        <authorList>
            <person name="Wyka S.A."/>
            <person name="Mondo S.J."/>
            <person name="Liu M."/>
            <person name="Dettman J."/>
            <person name="Nalam V."/>
            <person name="Broders K.D."/>
        </authorList>
    </citation>
    <scope>NUCLEOTIDE SEQUENCE [LARGE SCALE GENOMIC DNA]</scope>
    <source>
        <strain evidence="1 2">LM576</strain>
    </source>
</reference>
<organism evidence="1 2">
    <name type="scientific">Claviceps humidiphila</name>
    <dbReference type="NCBI Taxonomy" id="1294629"/>
    <lineage>
        <taxon>Eukaryota</taxon>
        <taxon>Fungi</taxon>
        <taxon>Dikarya</taxon>
        <taxon>Ascomycota</taxon>
        <taxon>Pezizomycotina</taxon>
        <taxon>Sordariomycetes</taxon>
        <taxon>Hypocreomycetidae</taxon>
        <taxon>Hypocreales</taxon>
        <taxon>Clavicipitaceae</taxon>
        <taxon>Claviceps</taxon>
    </lineage>
</organism>
<keyword evidence="2" id="KW-1185">Reference proteome</keyword>
<dbReference type="AlphaFoldDB" id="A0A9P7TM86"/>
<evidence type="ECO:0000313" key="2">
    <source>
        <dbReference type="Proteomes" id="UP000732380"/>
    </source>
</evidence>
<sequence length="54" mass="5866">LLADDFPVLVLGQAYRETFDDHAEDPAVDCGVASLLLRFSQSHLMLGLLCQCTG</sequence>
<feature type="non-terminal residue" evidence="1">
    <location>
        <position position="1"/>
    </location>
</feature>
<proteinExistence type="predicted"/>
<dbReference type="EMBL" id="SRQM01000988">
    <property type="protein sequence ID" value="KAG6104313.1"/>
    <property type="molecule type" value="Genomic_DNA"/>
</dbReference>